<dbReference type="Gene3D" id="3.90.1580.10">
    <property type="entry name" value="paralog of FGE (formylglycine-generating enzyme)"/>
    <property type="match status" value="1"/>
</dbReference>
<dbReference type="GO" id="GO:0120147">
    <property type="term" value="F:formylglycine-generating oxidase activity"/>
    <property type="evidence" value="ECO:0007669"/>
    <property type="project" value="TreeGrafter"/>
</dbReference>
<reference evidence="2 3" key="1">
    <citation type="submission" date="2018-12" db="EMBL/GenBank/DDBJ databases">
        <title>Genome Sequence of Candidatus Viridilinea halotolerans isolated from saline sulfide-rich spring.</title>
        <authorList>
            <person name="Grouzdev D.S."/>
            <person name="Burganskaya E.I."/>
            <person name="Krutkina M.S."/>
            <person name="Sukhacheva M.V."/>
            <person name="Gorlenko V.M."/>
        </authorList>
    </citation>
    <scope>NUCLEOTIDE SEQUENCE [LARGE SCALE GENOMIC DNA]</scope>
    <source>
        <strain evidence="2">Chok-6</strain>
    </source>
</reference>
<dbReference type="PANTHER" id="PTHR23150:SF19">
    <property type="entry name" value="FORMYLGLYCINE-GENERATING ENZYME"/>
    <property type="match status" value="1"/>
</dbReference>
<dbReference type="Pfam" id="PF03781">
    <property type="entry name" value="FGE-sulfatase"/>
    <property type="match status" value="1"/>
</dbReference>
<dbReference type="EMBL" id="RSAS01000223">
    <property type="protein sequence ID" value="RRR74981.1"/>
    <property type="molecule type" value="Genomic_DNA"/>
</dbReference>
<dbReference type="InterPro" id="IPR016187">
    <property type="entry name" value="CTDL_fold"/>
</dbReference>
<dbReference type="PANTHER" id="PTHR23150">
    <property type="entry name" value="SULFATASE MODIFYING FACTOR 1, 2"/>
    <property type="match status" value="1"/>
</dbReference>
<gene>
    <name evidence="2" type="ORF">EI684_05820</name>
</gene>
<dbReference type="InterPro" id="IPR051043">
    <property type="entry name" value="Sulfatase_Mod_Factor_Kinase"/>
</dbReference>
<feature type="domain" description="Sulfatase-modifying factor enzyme-like" evidence="1">
    <location>
        <begin position="17"/>
        <end position="147"/>
    </location>
</feature>
<dbReference type="Proteomes" id="UP000280307">
    <property type="component" value="Unassembled WGS sequence"/>
</dbReference>
<dbReference type="AlphaFoldDB" id="A0A426U4X9"/>
<organism evidence="2 3">
    <name type="scientific">Candidatus Viridilinea halotolerans</name>
    <dbReference type="NCBI Taxonomy" id="2491704"/>
    <lineage>
        <taxon>Bacteria</taxon>
        <taxon>Bacillati</taxon>
        <taxon>Chloroflexota</taxon>
        <taxon>Chloroflexia</taxon>
        <taxon>Chloroflexales</taxon>
        <taxon>Chloroflexineae</taxon>
        <taxon>Oscillochloridaceae</taxon>
        <taxon>Candidatus Viridilinea</taxon>
    </lineage>
</organism>
<proteinExistence type="predicted"/>
<protein>
    <recommendedName>
        <fullName evidence="1">Sulfatase-modifying factor enzyme-like domain-containing protein</fullName>
    </recommendedName>
</protein>
<evidence type="ECO:0000313" key="3">
    <source>
        <dbReference type="Proteomes" id="UP000280307"/>
    </source>
</evidence>
<comment type="caution">
    <text evidence="2">The sequence shown here is derived from an EMBL/GenBank/DDBJ whole genome shotgun (WGS) entry which is preliminary data.</text>
</comment>
<dbReference type="InterPro" id="IPR005532">
    <property type="entry name" value="SUMF_dom"/>
</dbReference>
<accession>A0A426U4X9</accession>
<evidence type="ECO:0000313" key="2">
    <source>
        <dbReference type="EMBL" id="RRR74981.1"/>
    </source>
</evidence>
<dbReference type="SUPFAM" id="SSF56436">
    <property type="entry name" value="C-type lectin-like"/>
    <property type="match status" value="1"/>
</dbReference>
<sequence>MSSQLADSLPPDHTLCLPSEAEWEAAAAYAGPGARRAYPWGDEAPTLEYAVYDAWQLGAPAPVGLCPAGMAACGALDLAGNVWEWASSSSKAYPEGAAALVKDFTDDDYAVPYRGGAYYGNSTIVRCGARSWVPPSYGYDNPGFRVVVVPRARTNVLFSAS</sequence>
<dbReference type="InterPro" id="IPR042095">
    <property type="entry name" value="SUMF_sf"/>
</dbReference>
<evidence type="ECO:0000259" key="1">
    <source>
        <dbReference type="Pfam" id="PF03781"/>
    </source>
</evidence>
<name>A0A426U4X9_9CHLR</name>